<evidence type="ECO:0000256" key="5">
    <source>
        <dbReference type="ARBA" id="ARBA00022840"/>
    </source>
</evidence>
<organism evidence="10 11">
    <name type="scientific">Litorivicinus lipolyticus</name>
    <dbReference type="NCBI Taxonomy" id="418701"/>
    <lineage>
        <taxon>Bacteria</taxon>
        <taxon>Pseudomonadati</taxon>
        <taxon>Pseudomonadota</taxon>
        <taxon>Gammaproteobacteria</taxon>
        <taxon>Oceanospirillales</taxon>
        <taxon>Litorivicinaceae</taxon>
        <taxon>Litorivicinus</taxon>
    </lineage>
</organism>
<evidence type="ECO:0000256" key="2">
    <source>
        <dbReference type="ARBA" id="ARBA00022723"/>
    </source>
</evidence>
<dbReference type="CDD" id="cd01174">
    <property type="entry name" value="ribokinase"/>
    <property type="match status" value="1"/>
</dbReference>
<keyword evidence="11" id="KW-1185">Reference proteome</keyword>
<accession>A0A5Q2QFQ7</accession>
<evidence type="ECO:0000256" key="3">
    <source>
        <dbReference type="ARBA" id="ARBA00022741"/>
    </source>
</evidence>
<sequence length="280" mass="28223">MAIHNLGSINIDHLFTVAALPAPGETVISQQLRTEAGGKGLNMSIAMARAGAGVYHYGCVGSDGQWLVDALTHEGVNTDAIAHVSAPTGSAIVCVDANGENQIIVNPGANHAVDGSTLKTGKPGDWALFQNETSGQTPFVKAAKAQGMTVAYAAAPFDLDVALAVLPMIDCLIVNQIEAAQLCHATAKTIDQLGPAIAVVTQGGAGSTGYARTGAVINCPALPAQVVDTTAAGDTYTGYLLSALSTGQSLGAAMKLASRAASIAVSRSGAAASIPFAREL</sequence>
<dbReference type="PANTHER" id="PTHR10584">
    <property type="entry name" value="SUGAR KINASE"/>
    <property type="match status" value="1"/>
</dbReference>
<proteinExistence type="predicted"/>
<keyword evidence="8" id="KW-0119">Carbohydrate metabolism</keyword>
<keyword evidence="5" id="KW-0067">ATP-binding</keyword>
<evidence type="ECO:0000256" key="4">
    <source>
        <dbReference type="ARBA" id="ARBA00022777"/>
    </source>
</evidence>
<dbReference type="GO" id="GO:0046872">
    <property type="term" value="F:metal ion binding"/>
    <property type="evidence" value="ECO:0007669"/>
    <property type="project" value="UniProtKB-KW"/>
</dbReference>
<evidence type="ECO:0000313" key="11">
    <source>
        <dbReference type="Proteomes" id="UP000388235"/>
    </source>
</evidence>
<dbReference type="InterPro" id="IPR011877">
    <property type="entry name" value="Ribokinase"/>
</dbReference>
<dbReference type="PRINTS" id="PR00990">
    <property type="entry name" value="RIBOKINASE"/>
</dbReference>
<dbReference type="GO" id="GO:0006014">
    <property type="term" value="P:D-ribose metabolic process"/>
    <property type="evidence" value="ECO:0007669"/>
    <property type="project" value="InterPro"/>
</dbReference>
<evidence type="ECO:0000256" key="8">
    <source>
        <dbReference type="ARBA" id="ARBA00023277"/>
    </source>
</evidence>
<dbReference type="Proteomes" id="UP000388235">
    <property type="component" value="Chromosome"/>
</dbReference>
<keyword evidence="1" id="KW-0808">Transferase</keyword>
<dbReference type="Pfam" id="PF00294">
    <property type="entry name" value="PfkB"/>
    <property type="match status" value="1"/>
</dbReference>
<name>A0A5Q2QFQ7_9GAMM</name>
<gene>
    <name evidence="10" type="ORF">GH975_08855</name>
</gene>
<dbReference type="PANTHER" id="PTHR10584:SF166">
    <property type="entry name" value="RIBOKINASE"/>
    <property type="match status" value="1"/>
</dbReference>
<keyword evidence="7" id="KW-0630">Potassium</keyword>
<keyword evidence="2" id="KW-0479">Metal-binding</keyword>
<dbReference type="RefSeq" id="WP_153714174.1">
    <property type="nucleotide sequence ID" value="NZ_CP045871.1"/>
</dbReference>
<evidence type="ECO:0000256" key="1">
    <source>
        <dbReference type="ARBA" id="ARBA00022679"/>
    </source>
</evidence>
<dbReference type="GO" id="GO:0005524">
    <property type="term" value="F:ATP binding"/>
    <property type="evidence" value="ECO:0007669"/>
    <property type="project" value="UniProtKB-KW"/>
</dbReference>
<reference evidence="10 11" key="1">
    <citation type="submission" date="2019-11" db="EMBL/GenBank/DDBJ databases">
        <authorList>
            <person name="Khan S.A."/>
            <person name="Jeon C.O."/>
            <person name="Chun B.H."/>
        </authorList>
    </citation>
    <scope>NUCLEOTIDE SEQUENCE [LARGE SCALE GENOMIC DNA]</scope>
    <source>
        <strain evidence="10 11">IMCC 1097</strain>
    </source>
</reference>
<dbReference type="KEGG" id="llp:GH975_08855"/>
<keyword evidence="4 10" id="KW-0418">Kinase</keyword>
<dbReference type="InterPro" id="IPR029056">
    <property type="entry name" value="Ribokinase-like"/>
</dbReference>
<evidence type="ECO:0000259" key="9">
    <source>
        <dbReference type="Pfam" id="PF00294"/>
    </source>
</evidence>
<dbReference type="OrthoDB" id="9775849at2"/>
<protein>
    <submittedName>
        <fullName evidence="10">Ribokinase</fullName>
    </submittedName>
</protein>
<dbReference type="AlphaFoldDB" id="A0A5Q2QFQ7"/>
<keyword evidence="6" id="KW-0460">Magnesium</keyword>
<dbReference type="Gene3D" id="3.40.1190.20">
    <property type="match status" value="1"/>
</dbReference>
<dbReference type="EMBL" id="CP045871">
    <property type="protein sequence ID" value="QGG80670.1"/>
    <property type="molecule type" value="Genomic_DNA"/>
</dbReference>
<evidence type="ECO:0000256" key="7">
    <source>
        <dbReference type="ARBA" id="ARBA00022958"/>
    </source>
</evidence>
<evidence type="ECO:0000313" key="10">
    <source>
        <dbReference type="EMBL" id="QGG80670.1"/>
    </source>
</evidence>
<keyword evidence="3" id="KW-0547">Nucleotide-binding</keyword>
<feature type="domain" description="Carbohydrate kinase PfkB" evidence="9">
    <location>
        <begin position="6"/>
        <end position="275"/>
    </location>
</feature>
<evidence type="ECO:0000256" key="6">
    <source>
        <dbReference type="ARBA" id="ARBA00022842"/>
    </source>
</evidence>
<dbReference type="SUPFAM" id="SSF53613">
    <property type="entry name" value="Ribokinase-like"/>
    <property type="match status" value="1"/>
</dbReference>
<dbReference type="InterPro" id="IPR011611">
    <property type="entry name" value="PfkB_dom"/>
</dbReference>
<dbReference type="GO" id="GO:0004747">
    <property type="term" value="F:ribokinase activity"/>
    <property type="evidence" value="ECO:0007669"/>
    <property type="project" value="InterPro"/>
</dbReference>
<dbReference type="InterPro" id="IPR002139">
    <property type="entry name" value="Ribo/fructo_kinase"/>
</dbReference>